<gene>
    <name evidence="10" type="ORF">NDU88_003955</name>
</gene>
<dbReference type="GO" id="GO:0002474">
    <property type="term" value="P:antigen processing and presentation of peptide antigen via MHC class I"/>
    <property type="evidence" value="ECO:0007669"/>
    <property type="project" value="UniProtKB-KW"/>
</dbReference>
<evidence type="ECO:0000259" key="9">
    <source>
        <dbReference type="PROSITE" id="PS50835"/>
    </source>
</evidence>
<keyword evidence="5" id="KW-0964">Secreted</keyword>
<feature type="signal peptide" evidence="8">
    <location>
        <begin position="1"/>
        <end position="22"/>
    </location>
</feature>
<keyword evidence="7" id="KW-0393">Immunoglobulin domain</keyword>
<evidence type="ECO:0000256" key="5">
    <source>
        <dbReference type="ARBA" id="ARBA00022525"/>
    </source>
</evidence>
<name>A0AAV7PB20_PLEWA</name>
<protein>
    <recommendedName>
        <fullName evidence="3">Beta-2-microglobulin</fullName>
    </recommendedName>
</protein>
<dbReference type="InterPro" id="IPR050160">
    <property type="entry name" value="MHC/Immunoglobulin"/>
</dbReference>
<evidence type="ECO:0000256" key="1">
    <source>
        <dbReference type="ARBA" id="ARBA00004613"/>
    </source>
</evidence>
<evidence type="ECO:0000256" key="4">
    <source>
        <dbReference type="ARBA" id="ARBA00022451"/>
    </source>
</evidence>
<keyword evidence="8" id="KW-0732">Signal</keyword>
<dbReference type="PROSITE" id="PS50835">
    <property type="entry name" value="IG_LIKE"/>
    <property type="match status" value="1"/>
</dbReference>
<comment type="caution">
    <text evidence="10">The sequence shown here is derived from an EMBL/GenBank/DDBJ whole genome shotgun (WGS) entry which is preliminary data.</text>
</comment>
<dbReference type="EMBL" id="JANPWB010000011">
    <property type="protein sequence ID" value="KAJ1125526.1"/>
    <property type="molecule type" value="Genomic_DNA"/>
</dbReference>
<dbReference type="PROSITE" id="PS00290">
    <property type="entry name" value="IG_MHC"/>
    <property type="match status" value="1"/>
</dbReference>
<dbReference type="SUPFAM" id="SSF48726">
    <property type="entry name" value="Immunoglobulin"/>
    <property type="match status" value="1"/>
</dbReference>
<keyword evidence="11" id="KW-1185">Reference proteome</keyword>
<dbReference type="GO" id="GO:0005576">
    <property type="term" value="C:extracellular region"/>
    <property type="evidence" value="ECO:0007669"/>
    <property type="project" value="UniProtKB-SubCell"/>
</dbReference>
<proteinExistence type="inferred from homology"/>
<accession>A0AAV7PB20</accession>
<dbReference type="InterPro" id="IPR003597">
    <property type="entry name" value="Ig_C1-set"/>
</dbReference>
<evidence type="ECO:0000256" key="7">
    <source>
        <dbReference type="ARBA" id="ARBA00023319"/>
    </source>
</evidence>
<dbReference type="AlphaFoldDB" id="A0AAV7PB20"/>
<keyword evidence="6" id="KW-0391">Immunity</keyword>
<dbReference type="InterPro" id="IPR036179">
    <property type="entry name" value="Ig-like_dom_sf"/>
</dbReference>
<dbReference type="Pfam" id="PF07654">
    <property type="entry name" value="C1-set"/>
    <property type="match status" value="1"/>
</dbReference>
<evidence type="ECO:0000313" key="10">
    <source>
        <dbReference type="EMBL" id="KAJ1125526.1"/>
    </source>
</evidence>
<dbReference type="PANTHER" id="PTHR19944:SF62">
    <property type="entry name" value="BETA-2-MICROGLOBULIN"/>
    <property type="match status" value="1"/>
</dbReference>
<dbReference type="InterPro" id="IPR007110">
    <property type="entry name" value="Ig-like_dom"/>
</dbReference>
<evidence type="ECO:0000256" key="8">
    <source>
        <dbReference type="SAM" id="SignalP"/>
    </source>
</evidence>
<sequence>MGRLLTISLLFFLGWFCQGALAIADPPKVSIYTTSPLEEGKENTVVCLVSGFHPPKITVEMLRNGEVITNLKAMDMTFESDWKYQWMKYYPFTYKAGDEFRCKVAHAESEPKYYKWDPML</sequence>
<comment type="similarity">
    <text evidence="2">Belongs to the beta-2-microglobulin family.</text>
</comment>
<comment type="subcellular location">
    <subcellularLocation>
        <location evidence="1">Secreted</location>
    </subcellularLocation>
</comment>
<organism evidence="10 11">
    <name type="scientific">Pleurodeles waltl</name>
    <name type="common">Iberian ribbed newt</name>
    <dbReference type="NCBI Taxonomy" id="8319"/>
    <lineage>
        <taxon>Eukaryota</taxon>
        <taxon>Metazoa</taxon>
        <taxon>Chordata</taxon>
        <taxon>Craniata</taxon>
        <taxon>Vertebrata</taxon>
        <taxon>Euteleostomi</taxon>
        <taxon>Amphibia</taxon>
        <taxon>Batrachia</taxon>
        <taxon>Caudata</taxon>
        <taxon>Salamandroidea</taxon>
        <taxon>Salamandridae</taxon>
        <taxon>Pleurodelinae</taxon>
        <taxon>Pleurodeles</taxon>
    </lineage>
</organism>
<feature type="chain" id="PRO_5043641980" description="Beta-2-microglobulin" evidence="8">
    <location>
        <begin position="23"/>
        <end position="120"/>
    </location>
</feature>
<keyword evidence="4" id="KW-0490">MHC I</keyword>
<evidence type="ECO:0000256" key="2">
    <source>
        <dbReference type="ARBA" id="ARBA00009564"/>
    </source>
</evidence>
<dbReference type="Proteomes" id="UP001066276">
    <property type="component" value="Chromosome 7"/>
</dbReference>
<evidence type="ECO:0000256" key="6">
    <source>
        <dbReference type="ARBA" id="ARBA00022859"/>
    </source>
</evidence>
<dbReference type="SMART" id="SM00407">
    <property type="entry name" value="IGc1"/>
    <property type="match status" value="1"/>
</dbReference>
<dbReference type="InterPro" id="IPR003006">
    <property type="entry name" value="Ig/MHC_CS"/>
</dbReference>
<feature type="domain" description="Ig-like" evidence="9">
    <location>
        <begin position="27"/>
        <end position="114"/>
    </location>
</feature>
<dbReference type="PANTHER" id="PTHR19944">
    <property type="entry name" value="MHC CLASS II-RELATED"/>
    <property type="match status" value="1"/>
</dbReference>
<dbReference type="GO" id="GO:0042612">
    <property type="term" value="C:MHC class I protein complex"/>
    <property type="evidence" value="ECO:0007669"/>
    <property type="project" value="UniProtKB-KW"/>
</dbReference>
<evidence type="ECO:0000256" key="3">
    <source>
        <dbReference type="ARBA" id="ARBA00018767"/>
    </source>
</evidence>
<dbReference type="Gene3D" id="2.60.40.10">
    <property type="entry name" value="Immunoglobulins"/>
    <property type="match status" value="1"/>
</dbReference>
<dbReference type="InterPro" id="IPR013783">
    <property type="entry name" value="Ig-like_fold"/>
</dbReference>
<evidence type="ECO:0000313" key="11">
    <source>
        <dbReference type="Proteomes" id="UP001066276"/>
    </source>
</evidence>
<reference evidence="10" key="1">
    <citation type="journal article" date="2022" name="bioRxiv">
        <title>Sequencing and chromosome-scale assembly of the giantPleurodeles waltlgenome.</title>
        <authorList>
            <person name="Brown T."/>
            <person name="Elewa A."/>
            <person name="Iarovenko S."/>
            <person name="Subramanian E."/>
            <person name="Araus A.J."/>
            <person name="Petzold A."/>
            <person name="Susuki M."/>
            <person name="Suzuki K.-i.T."/>
            <person name="Hayashi T."/>
            <person name="Toyoda A."/>
            <person name="Oliveira C."/>
            <person name="Osipova E."/>
            <person name="Leigh N.D."/>
            <person name="Simon A."/>
            <person name="Yun M.H."/>
        </authorList>
    </citation>
    <scope>NUCLEOTIDE SEQUENCE</scope>
    <source>
        <strain evidence="10">20211129_DDA</strain>
        <tissue evidence="10">Liver</tissue>
    </source>
</reference>